<evidence type="ECO:0000256" key="8">
    <source>
        <dbReference type="PIRSR" id="PIRSR602403-1"/>
    </source>
</evidence>
<evidence type="ECO:0000313" key="11">
    <source>
        <dbReference type="EMBL" id="KAK1561383.1"/>
    </source>
</evidence>
<keyword evidence="6 8" id="KW-0408">Iron</keyword>
<evidence type="ECO:0000256" key="5">
    <source>
        <dbReference type="ARBA" id="ARBA00023002"/>
    </source>
</evidence>
<name>A0AAD8PIE9_9PEZI</name>
<keyword evidence="10" id="KW-1133">Transmembrane helix</keyword>
<reference evidence="11" key="1">
    <citation type="submission" date="2021-06" db="EMBL/GenBank/DDBJ databases">
        <title>Comparative genomics, transcriptomics and evolutionary studies reveal genomic signatures of adaptation to plant cell wall in hemibiotrophic fungi.</title>
        <authorList>
            <consortium name="DOE Joint Genome Institute"/>
            <person name="Baroncelli R."/>
            <person name="Diaz J.F."/>
            <person name="Benocci T."/>
            <person name="Peng M."/>
            <person name="Battaglia E."/>
            <person name="Haridas S."/>
            <person name="Andreopoulos W."/>
            <person name="Labutti K."/>
            <person name="Pangilinan J."/>
            <person name="Floch G.L."/>
            <person name="Makela M.R."/>
            <person name="Henrissat B."/>
            <person name="Grigoriev I.V."/>
            <person name="Crouch J.A."/>
            <person name="De Vries R.P."/>
            <person name="Sukno S.A."/>
            <person name="Thon M.R."/>
        </authorList>
    </citation>
    <scope>NUCLEOTIDE SEQUENCE</scope>
    <source>
        <strain evidence="11">CBS 125086</strain>
    </source>
</reference>
<evidence type="ECO:0000256" key="2">
    <source>
        <dbReference type="ARBA" id="ARBA00010617"/>
    </source>
</evidence>
<dbReference type="SUPFAM" id="SSF48264">
    <property type="entry name" value="Cytochrome P450"/>
    <property type="match status" value="1"/>
</dbReference>
<dbReference type="RefSeq" id="XP_060406636.1">
    <property type="nucleotide sequence ID" value="XM_060551642.1"/>
</dbReference>
<keyword evidence="3 8" id="KW-0349">Heme</keyword>
<evidence type="ECO:0000256" key="4">
    <source>
        <dbReference type="ARBA" id="ARBA00022723"/>
    </source>
</evidence>
<dbReference type="InterPro" id="IPR002403">
    <property type="entry name" value="Cyt_P450_E_grp-IV"/>
</dbReference>
<comment type="cofactor">
    <cofactor evidence="1 8">
        <name>heme</name>
        <dbReference type="ChEBI" id="CHEBI:30413"/>
    </cofactor>
</comment>
<organism evidence="11 12">
    <name type="scientific">Colletotrichum navitas</name>
    <dbReference type="NCBI Taxonomy" id="681940"/>
    <lineage>
        <taxon>Eukaryota</taxon>
        <taxon>Fungi</taxon>
        <taxon>Dikarya</taxon>
        <taxon>Ascomycota</taxon>
        <taxon>Pezizomycotina</taxon>
        <taxon>Sordariomycetes</taxon>
        <taxon>Hypocreomycetidae</taxon>
        <taxon>Glomerellales</taxon>
        <taxon>Glomerellaceae</taxon>
        <taxon>Colletotrichum</taxon>
        <taxon>Colletotrichum graminicola species complex</taxon>
    </lineage>
</organism>
<dbReference type="Pfam" id="PF00067">
    <property type="entry name" value="p450"/>
    <property type="match status" value="1"/>
</dbReference>
<evidence type="ECO:0000256" key="7">
    <source>
        <dbReference type="ARBA" id="ARBA00023033"/>
    </source>
</evidence>
<dbReference type="GeneID" id="85435882"/>
<proteinExistence type="inferred from homology"/>
<dbReference type="InterPro" id="IPR017972">
    <property type="entry name" value="Cyt_P450_CS"/>
</dbReference>
<keyword evidence="5 9" id="KW-0560">Oxidoreductase</keyword>
<dbReference type="PRINTS" id="PR00465">
    <property type="entry name" value="EP450IV"/>
</dbReference>
<keyword evidence="4 8" id="KW-0479">Metal-binding</keyword>
<evidence type="ECO:0000256" key="6">
    <source>
        <dbReference type="ARBA" id="ARBA00023004"/>
    </source>
</evidence>
<dbReference type="Proteomes" id="UP001230504">
    <property type="component" value="Unassembled WGS sequence"/>
</dbReference>
<dbReference type="InterPro" id="IPR001128">
    <property type="entry name" value="Cyt_P450"/>
</dbReference>
<dbReference type="GO" id="GO:0016705">
    <property type="term" value="F:oxidoreductase activity, acting on paired donors, with incorporation or reduction of molecular oxygen"/>
    <property type="evidence" value="ECO:0007669"/>
    <property type="project" value="InterPro"/>
</dbReference>
<evidence type="ECO:0000256" key="1">
    <source>
        <dbReference type="ARBA" id="ARBA00001971"/>
    </source>
</evidence>
<keyword evidence="10" id="KW-0812">Transmembrane</keyword>
<sequence>MALSSFLYAAQAWHPLRDDTKTYVSYLVTALLFFLLVYSGRESYPDLPRFTPPNAARFTWLTQKVDFILNSKERLAQGSRMFPDRPWKILTDMGDILVIPPKYVEELRLSTAMDFKAAASDDLHSYVPGYEPFATEDDFLKAIINHVAKASGSLTMPISNEASVAVHDQLKDPKEFSTISLKDVSIIVSRMASRVFMGEELCRDMAWIEASSTYVLTAFKTIYLLSFFPRSLRSVIHWFLPPIYLVRRKLRQCQAVLQPHIDKRVAIKAESAARGEPHPYNDSIEWFSRECSPSHDPAAYQITLSMLAIHTTSDLLFQTMIDIGKNPDIVAPLREELVSVLSTDGLKKSAFQKLKLMDACFKESQRIRPVVTTFFRRLALEDVKLSDGFVIKKGTKVVLDGNRLLDEEIYPDPLQWDPYRYMRMRGIPGEDSKAHLVSVTPAHFGFGYGVHACPGRFFAANTLKIAMAHLLLKYEWTIPDSQRKLQGQSIGSNYRSHPDARILIRKREPELDIDSLGF</sequence>
<protein>
    <submittedName>
        <fullName evidence="11">Cytochrome P450</fullName>
    </submittedName>
</protein>
<evidence type="ECO:0000256" key="3">
    <source>
        <dbReference type="ARBA" id="ARBA00022617"/>
    </source>
</evidence>
<dbReference type="PROSITE" id="PS00086">
    <property type="entry name" value="CYTOCHROME_P450"/>
    <property type="match status" value="1"/>
</dbReference>
<dbReference type="CDD" id="cd11041">
    <property type="entry name" value="CYP503A1-like"/>
    <property type="match status" value="1"/>
</dbReference>
<comment type="similarity">
    <text evidence="2 9">Belongs to the cytochrome P450 family.</text>
</comment>
<feature type="binding site" description="axial binding residue" evidence="8">
    <location>
        <position position="453"/>
    </location>
    <ligand>
        <name>heme</name>
        <dbReference type="ChEBI" id="CHEBI:30413"/>
    </ligand>
    <ligandPart>
        <name>Fe</name>
        <dbReference type="ChEBI" id="CHEBI:18248"/>
    </ligandPart>
</feature>
<evidence type="ECO:0000313" key="12">
    <source>
        <dbReference type="Proteomes" id="UP001230504"/>
    </source>
</evidence>
<dbReference type="GO" id="GO:0020037">
    <property type="term" value="F:heme binding"/>
    <property type="evidence" value="ECO:0007669"/>
    <property type="project" value="InterPro"/>
</dbReference>
<dbReference type="InterPro" id="IPR036396">
    <property type="entry name" value="Cyt_P450_sf"/>
</dbReference>
<gene>
    <name evidence="11" type="ORF">LY79DRAFT_225890</name>
</gene>
<keyword evidence="10" id="KW-0472">Membrane</keyword>
<dbReference type="AlphaFoldDB" id="A0AAD8PIE9"/>
<dbReference type="Gene3D" id="1.10.630.10">
    <property type="entry name" value="Cytochrome P450"/>
    <property type="match status" value="1"/>
</dbReference>
<feature type="transmembrane region" description="Helical" evidence="10">
    <location>
        <begin position="23"/>
        <end position="40"/>
    </location>
</feature>
<dbReference type="GO" id="GO:0005506">
    <property type="term" value="F:iron ion binding"/>
    <property type="evidence" value="ECO:0007669"/>
    <property type="project" value="InterPro"/>
</dbReference>
<evidence type="ECO:0000256" key="9">
    <source>
        <dbReference type="RuleBase" id="RU000461"/>
    </source>
</evidence>
<dbReference type="PANTHER" id="PTHR46206:SF2">
    <property type="entry name" value="CYTOCHROME P450 MONOOXYGENASE AUSG-RELATED"/>
    <property type="match status" value="1"/>
</dbReference>
<keyword evidence="12" id="KW-1185">Reference proteome</keyword>
<accession>A0AAD8PIE9</accession>
<dbReference type="PANTHER" id="PTHR46206">
    <property type="entry name" value="CYTOCHROME P450"/>
    <property type="match status" value="1"/>
</dbReference>
<keyword evidence="7 9" id="KW-0503">Monooxygenase</keyword>
<comment type="caution">
    <text evidence="11">The sequence shown here is derived from an EMBL/GenBank/DDBJ whole genome shotgun (WGS) entry which is preliminary data.</text>
</comment>
<evidence type="ECO:0000256" key="10">
    <source>
        <dbReference type="SAM" id="Phobius"/>
    </source>
</evidence>
<dbReference type="EMBL" id="JAHLJV010000332">
    <property type="protein sequence ID" value="KAK1561383.1"/>
    <property type="molecule type" value="Genomic_DNA"/>
</dbReference>
<dbReference type="GO" id="GO:0004497">
    <property type="term" value="F:monooxygenase activity"/>
    <property type="evidence" value="ECO:0007669"/>
    <property type="project" value="UniProtKB-KW"/>
</dbReference>